<gene>
    <name evidence="1" type="ORF">LAZ67_3003559</name>
</gene>
<organism evidence="1 2">
    <name type="scientific">Cordylochernes scorpioides</name>
    <dbReference type="NCBI Taxonomy" id="51811"/>
    <lineage>
        <taxon>Eukaryota</taxon>
        <taxon>Metazoa</taxon>
        <taxon>Ecdysozoa</taxon>
        <taxon>Arthropoda</taxon>
        <taxon>Chelicerata</taxon>
        <taxon>Arachnida</taxon>
        <taxon>Pseudoscorpiones</taxon>
        <taxon>Cheliferoidea</taxon>
        <taxon>Chernetidae</taxon>
        <taxon>Cordylochernes</taxon>
    </lineage>
</organism>
<protein>
    <submittedName>
        <fullName evidence="1">Uncharacterized protein</fullName>
    </submittedName>
</protein>
<evidence type="ECO:0000313" key="2">
    <source>
        <dbReference type="Proteomes" id="UP001235939"/>
    </source>
</evidence>
<keyword evidence="2" id="KW-1185">Reference proteome</keyword>
<name>A0ABY6K9Z5_9ARAC</name>
<evidence type="ECO:0000313" key="1">
    <source>
        <dbReference type="EMBL" id="UYV65199.1"/>
    </source>
</evidence>
<dbReference type="EMBL" id="CP092865">
    <property type="protein sequence ID" value="UYV65199.1"/>
    <property type="molecule type" value="Genomic_DNA"/>
</dbReference>
<sequence length="107" mass="12857">MKTSEALHWTQQQKIDPEQQLYTPKIENIAVIEITAALHTQDREHCCDRDVRRHQRLFIRHNNNMQYFCLKMKFGREDIYPYKKNGHVSHPPHFALDKGHYAETRVN</sequence>
<proteinExistence type="predicted"/>
<accession>A0ABY6K9Z5</accession>
<reference evidence="1 2" key="1">
    <citation type="submission" date="2022-01" db="EMBL/GenBank/DDBJ databases">
        <title>A chromosomal length assembly of Cordylochernes scorpioides.</title>
        <authorList>
            <person name="Zeh D."/>
            <person name="Zeh J."/>
        </authorList>
    </citation>
    <scope>NUCLEOTIDE SEQUENCE [LARGE SCALE GENOMIC DNA]</scope>
    <source>
        <strain evidence="1">IN4F17</strain>
        <tissue evidence="1">Whole Body</tissue>
    </source>
</reference>
<dbReference type="Proteomes" id="UP001235939">
    <property type="component" value="Chromosome 03"/>
</dbReference>
<feature type="non-terminal residue" evidence="1">
    <location>
        <position position="1"/>
    </location>
</feature>